<dbReference type="InterPro" id="IPR000612">
    <property type="entry name" value="PMP3"/>
</dbReference>
<feature type="transmembrane region" description="Helical" evidence="7">
    <location>
        <begin position="59"/>
        <end position="76"/>
    </location>
</feature>
<feature type="compositionally biased region" description="Polar residues" evidence="6">
    <location>
        <begin position="162"/>
        <end position="172"/>
    </location>
</feature>
<organism evidence="8 9">
    <name type="scientific">Thamnocephalis sphaerospora</name>
    <dbReference type="NCBI Taxonomy" id="78915"/>
    <lineage>
        <taxon>Eukaryota</taxon>
        <taxon>Fungi</taxon>
        <taxon>Fungi incertae sedis</taxon>
        <taxon>Zoopagomycota</taxon>
        <taxon>Zoopagomycotina</taxon>
        <taxon>Zoopagomycetes</taxon>
        <taxon>Zoopagales</taxon>
        <taxon>Sigmoideomycetaceae</taxon>
        <taxon>Thamnocephalis</taxon>
    </lineage>
</organism>
<feature type="compositionally biased region" description="Low complexity" evidence="6">
    <location>
        <begin position="121"/>
        <end position="131"/>
    </location>
</feature>
<comment type="subcellular location">
    <subcellularLocation>
        <location evidence="1">Membrane</location>
    </subcellularLocation>
</comment>
<sequence length="172" mass="18044">MVYILGKRDVFFLVLALFWPPVAVFASTGCSRDLLVNLLLNISLAVFVGILGPDHSLKFAAFAGLICISHAWYAILKQANGRALRAGYTDISDLEEGHTHPRAIVVVASSDETRRLVHNAHPAAGAAASHSESQHHQTLSPAAPAAAGSSNAEAPPPAYSATEGSSSAHQKA</sequence>
<dbReference type="GO" id="GO:0016020">
    <property type="term" value="C:membrane"/>
    <property type="evidence" value="ECO:0007669"/>
    <property type="project" value="UniProtKB-SubCell"/>
</dbReference>
<evidence type="ECO:0000256" key="5">
    <source>
        <dbReference type="ARBA" id="ARBA00023136"/>
    </source>
</evidence>
<keyword evidence="4 7" id="KW-1133">Transmembrane helix</keyword>
<evidence type="ECO:0000256" key="1">
    <source>
        <dbReference type="ARBA" id="ARBA00004370"/>
    </source>
</evidence>
<evidence type="ECO:0000256" key="6">
    <source>
        <dbReference type="SAM" id="MobiDB-lite"/>
    </source>
</evidence>
<evidence type="ECO:0000256" key="3">
    <source>
        <dbReference type="ARBA" id="ARBA00022692"/>
    </source>
</evidence>
<comment type="similarity">
    <text evidence="2">Belongs to the UPF0057 (PMP3) family.</text>
</comment>
<gene>
    <name evidence="8" type="ORF">THASP1DRAFT_29875</name>
</gene>
<dbReference type="Proteomes" id="UP000271241">
    <property type="component" value="Unassembled WGS sequence"/>
</dbReference>
<protein>
    <submittedName>
        <fullName evidence="8">Uncharacterized protein</fullName>
    </submittedName>
</protein>
<dbReference type="AlphaFoldDB" id="A0A4P9XQX7"/>
<feature type="region of interest" description="Disordered" evidence="6">
    <location>
        <begin position="121"/>
        <end position="172"/>
    </location>
</feature>
<keyword evidence="5 7" id="KW-0472">Membrane</keyword>
<keyword evidence="3 7" id="KW-0812">Transmembrane</keyword>
<evidence type="ECO:0000256" key="4">
    <source>
        <dbReference type="ARBA" id="ARBA00022989"/>
    </source>
</evidence>
<feature type="compositionally biased region" description="Low complexity" evidence="6">
    <location>
        <begin position="140"/>
        <end position="153"/>
    </location>
</feature>
<dbReference type="PROSITE" id="PS51257">
    <property type="entry name" value="PROKAR_LIPOPROTEIN"/>
    <property type="match status" value="1"/>
</dbReference>
<evidence type="ECO:0000313" key="8">
    <source>
        <dbReference type="EMBL" id="RKP08322.1"/>
    </source>
</evidence>
<evidence type="ECO:0000256" key="2">
    <source>
        <dbReference type="ARBA" id="ARBA00009530"/>
    </source>
</evidence>
<accession>A0A4P9XQX7</accession>
<proteinExistence type="inferred from homology"/>
<name>A0A4P9XQX7_9FUNG</name>
<feature type="transmembrane region" description="Helical" evidence="7">
    <location>
        <begin position="36"/>
        <end position="52"/>
    </location>
</feature>
<dbReference type="Pfam" id="PF01679">
    <property type="entry name" value="Pmp3"/>
    <property type="match status" value="1"/>
</dbReference>
<dbReference type="EMBL" id="KZ992614">
    <property type="protein sequence ID" value="RKP08322.1"/>
    <property type="molecule type" value="Genomic_DNA"/>
</dbReference>
<reference evidence="9" key="1">
    <citation type="journal article" date="2018" name="Nat. Microbiol.">
        <title>Leveraging single-cell genomics to expand the fungal tree of life.</title>
        <authorList>
            <person name="Ahrendt S.R."/>
            <person name="Quandt C.A."/>
            <person name="Ciobanu D."/>
            <person name="Clum A."/>
            <person name="Salamov A."/>
            <person name="Andreopoulos B."/>
            <person name="Cheng J.F."/>
            <person name="Woyke T."/>
            <person name="Pelin A."/>
            <person name="Henrissat B."/>
            <person name="Reynolds N.K."/>
            <person name="Benny G.L."/>
            <person name="Smith M.E."/>
            <person name="James T.Y."/>
            <person name="Grigoriev I.V."/>
        </authorList>
    </citation>
    <scope>NUCLEOTIDE SEQUENCE [LARGE SCALE GENOMIC DNA]</scope>
    <source>
        <strain evidence="9">RSA 1356</strain>
    </source>
</reference>
<keyword evidence="9" id="KW-1185">Reference proteome</keyword>
<evidence type="ECO:0000313" key="9">
    <source>
        <dbReference type="Proteomes" id="UP000271241"/>
    </source>
</evidence>
<evidence type="ECO:0000256" key="7">
    <source>
        <dbReference type="SAM" id="Phobius"/>
    </source>
</evidence>